<dbReference type="CDD" id="cd01949">
    <property type="entry name" value="GGDEF"/>
    <property type="match status" value="1"/>
</dbReference>
<dbReference type="RefSeq" id="WP_221270511.1">
    <property type="nucleotide sequence ID" value="NZ_JACHID010000016.1"/>
</dbReference>
<evidence type="ECO:0000259" key="4">
    <source>
        <dbReference type="PROSITE" id="PS50887"/>
    </source>
</evidence>
<dbReference type="InterPro" id="IPR029787">
    <property type="entry name" value="Nucleotide_cyclase"/>
</dbReference>
<gene>
    <name evidence="5" type="ORF">HNR37_002104</name>
</gene>
<dbReference type="Pfam" id="PF00990">
    <property type="entry name" value="GGDEF"/>
    <property type="match status" value="1"/>
</dbReference>
<dbReference type="SMART" id="SM00267">
    <property type="entry name" value="GGDEF"/>
    <property type="match status" value="1"/>
</dbReference>
<dbReference type="InterPro" id="IPR000160">
    <property type="entry name" value="GGDEF_dom"/>
</dbReference>
<proteinExistence type="predicted"/>
<feature type="domain" description="GGDEF" evidence="4">
    <location>
        <begin position="199"/>
        <end position="334"/>
    </location>
</feature>
<dbReference type="Gene3D" id="3.30.70.270">
    <property type="match status" value="1"/>
</dbReference>
<dbReference type="FunFam" id="3.30.70.270:FF:000001">
    <property type="entry name" value="Diguanylate cyclase domain protein"/>
    <property type="match status" value="1"/>
</dbReference>
<evidence type="ECO:0000256" key="2">
    <source>
        <dbReference type="ARBA" id="ARBA00034247"/>
    </source>
</evidence>
<reference evidence="5 6" key="1">
    <citation type="submission" date="2020-08" db="EMBL/GenBank/DDBJ databases">
        <title>Genomic Encyclopedia of Type Strains, Phase IV (KMG-IV): sequencing the most valuable type-strain genomes for metagenomic binning, comparative biology and taxonomic classification.</title>
        <authorList>
            <person name="Goeker M."/>
        </authorList>
    </citation>
    <scope>NUCLEOTIDE SEQUENCE [LARGE SCALE GENOMIC DNA]</scope>
    <source>
        <strain evidence="5 6">DSM 22071</strain>
    </source>
</reference>
<dbReference type="NCBIfam" id="TIGR00254">
    <property type="entry name" value="GGDEF"/>
    <property type="match status" value="1"/>
</dbReference>
<dbReference type="InterPro" id="IPR043128">
    <property type="entry name" value="Rev_trsase/Diguanyl_cyclase"/>
</dbReference>
<evidence type="ECO:0000313" key="6">
    <source>
        <dbReference type="Proteomes" id="UP000528322"/>
    </source>
</evidence>
<dbReference type="Proteomes" id="UP000528322">
    <property type="component" value="Unassembled WGS sequence"/>
</dbReference>
<evidence type="ECO:0000313" key="5">
    <source>
        <dbReference type="EMBL" id="MBB5022760.1"/>
    </source>
</evidence>
<evidence type="ECO:0000256" key="1">
    <source>
        <dbReference type="ARBA" id="ARBA00012528"/>
    </source>
</evidence>
<dbReference type="PROSITE" id="PS50887">
    <property type="entry name" value="GGDEF"/>
    <property type="match status" value="1"/>
</dbReference>
<accession>A0A7W7Y619</accession>
<dbReference type="AlphaFoldDB" id="A0A7W7Y619"/>
<dbReference type="InterPro" id="IPR050469">
    <property type="entry name" value="Diguanylate_Cyclase"/>
</dbReference>
<protein>
    <recommendedName>
        <fullName evidence="1">diguanylate cyclase</fullName>
        <ecNumber evidence="1">2.7.7.65</ecNumber>
    </recommendedName>
</protein>
<organism evidence="5 6">
    <name type="scientific">Desulfurispira natronophila</name>
    <dbReference type="NCBI Taxonomy" id="682562"/>
    <lineage>
        <taxon>Bacteria</taxon>
        <taxon>Pseudomonadati</taxon>
        <taxon>Chrysiogenota</taxon>
        <taxon>Chrysiogenia</taxon>
        <taxon>Chrysiogenales</taxon>
        <taxon>Chrysiogenaceae</taxon>
        <taxon>Desulfurispira</taxon>
    </lineage>
</organism>
<evidence type="ECO:0000256" key="3">
    <source>
        <dbReference type="SAM" id="Coils"/>
    </source>
</evidence>
<name>A0A7W7Y619_9BACT</name>
<comment type="caution">
    <text evidence="5">The sequence shown here is derived from an EMBL/GenBank/DDBJ whole genome shotgun (WGS) entry which is preliminary data.</text>
</comment>
<dbReference type="EMBL" id="JACHID010000016">
    <property type="protein sequence ID" value="MBB5022760.1"/>
    <property type="molecule type" value="Genomic_DNA"/>
</dbReference>
<dbReference type="SUPFAM" id="SSF55073">
    <property type="entry name" value="Nucleotide cyclase"/>
    <property type="match status" value="1"/>
</dbReference>
<sequence length="337" mass="38658">MGKYQHLSGNISTITRQALTRLSKEQLPATPDYYAIFFEYYAGLNPELKHEVDSADQLNEQVLDNIFTSYFATPSEVNTTLQRESQQMIERIFNTLSNSLDIFGEERQNKLFTLRQQVQCGQIRVEDAVDILSNEVSSVAEEYRQMRTALQESMQNITQLKKQYHKLGQQSRKDYLTRLYNRQALEEFLQNFISDRQRQPFAVTVLDIDNFKPLNDTYGHLTGDKVLKELAVILESQSRQEDFVFRYGGEEFVVLMPRTNLAAAFQVAEHLRRSISMYDFGKANDGRKIGPVTASMGVAAHIENDSCESLLARADDAMYQSKNRGKNRVTLASKPHP</sequence>
<keyword evidence="6" id="KW-1185">Reference proteome</keyword>
<feature type="coiled-coil region" evidence="3">
    <location>
        <begin position="140"/>
        <end position="170"/>
    </location>
</feature>
<dbReference type="GO" id="GO:0052621">
    <property type="term" value="F:diguanylate cyclase activity"/>
    <property type="evidence" value="ECO:0007669"/>
    <property type="project" value="UniProtKB-EC"/>
</dbReference>
<dbReference type="PANTHER" id="PTHR45138:SF9">
    <property type="entry name" value="DIGUANYLATE CYCLASE DGCM-RELATED"/>
    <property type="match status" value="1"/>
</dbReference>
<comment type="catalytic activity">
    <reaction evidence="2">
        <text>2 GTP = 3',3'-c-di-GMP + 2 diphosphate</text>
        <dbReference type="Rhea" id="RHEA:24898"/>
        <dbReference type="ChEBI" id="CHEBI:33019"/>
        <dbReference type="ChEBI" id="CHEBI:37565"/>
        <dbReference type="ChEBI" id="CHEBI:58805"/>
        <dbReference type="EC" id="2.7.7.65"/>
    </reaction>
</comment>
<dbReference type="PANTHER" id="PTHR45138">
    <property type="entry name" value="REGULATORY COMPONENTS OF SENSORY TRANSDUCTION SYSTEM"/>
    <property type="match status" value="1"/>
</dbReference>
<dbReference type="EC" id="2.7.7.65" evidence="1"/>
<keyword evidence="3" id="KW-0175">Coiled coil</keyword>